<protein>
    <submittedName>
        <fullName evidence="7">Zinc transporter-domain containing protein</fullName>
    </submittedName>
</protein>
<dbReference type="PANTHER" id="PTHR11040">
    <property type="entry name" value="ZINC/IRON TRANSPORTER"/>
    <property type="match status" value="1"/>
</dbReference>
<evidence type="ECO:0000256" key="6">
    <source>
        <dbReference type="SAM" id="Phobius"/>
    </source>
</evidence>
<feature type="transmembrane region" description="Helical" evidence="6">
    <location>
        <begin position="296"/>
        <end position="319"/>
    </location>
</feature>
<feature type="transmembrane region" description="Helical" evidence="6">
    <location>
        <begin position="325"/>
        <end position="346"/>
    </location>
</feature>
<keyword evidence="4 6" id="KW-0472">Membrane</keyword>
<name>A0A9K3Q5G8_9STRA</name>
<evidence type="ECO:0000313" key="7">
    <source>
        <dbReference type="EMBL" id="KAG7371426.1"/>
    </source>
</evidence>
<feature type="compositionally biased region" description="Basic residues" evidence="5">
    <location>
        <begin position="222"/>
        <end position="236"/>
    </location>
</feature>
<dbReference type="PANTHER" id="PTHR11040:SF205">
    <property type="entry name" value="ZINC TRANSPORTER ZUPT"/>
    <property type="match status" value="1"/>
</dbReference>
<comment type="caution">
    <text evidence="7">The sequence shown here is derived from an EMBL/GenBank/DDBJ whole genome shotgun (WGS) entry which is preliminary data.</text>
</comment>
<reference evidence="7" key="1">
    <citation type="journal article" date="2021" name="Sci. Rep.">
        <title>Diploid genomic architecture of Nitzschia inconspicua, an elite biomass production diatom.</title>
        <authorList>
            <person name="Oliver A."/>
            <person name="Podell S."/>
            <person name="Pinowska A."/>
            <person name="Traller J.C."/>
            <person name="Smith S.R."/>
            <person name="McClure R."/>
            <person name="Beliaev A."/>
            <person name="Bohutskyi P."/>
            <person name="Hill E.A."/>
            <person name="Rabines A."/>
            <person name="Zheng H."/>
            <person name="Allen L.Z."/>
            <person name="Kuo A."/>
            <person name="Grigoriev I.V."/>
            <person name="Allen A.E."/>
            <person name="Hazlebeck D."/>
            <person name="Allen E.E."/>
        </authorList>
    </citation>
    <scope>NUCLEOTIDE SEQUENCE</scope>
    <source>
        <strain evidence="7">Hildebrandi</strain>
    </source>
</reference>
<keyword evidence="3 6" id="KW-1133">Transmembrane helix</keyword>
<evidence type="ECO:0000313" key="8">
    <source>
        <dbReference type="Proteomes" id="UP000693970"/>
    </source>
</evidence>
<accession>A0A9K3Q5G8</accession>
<dbReference type="AlphaFoldDB" id="A0A9K3Q5G8"/>
<evidence type="ECO:0000256" key="5">
    <source>
        <dbReference type="SAM" id="MobiDB-lite"/>
    </source>
</evidence>
<keyword evidence="8" id="KW-1185">Reference proteome</keyword>
<keyword evidence="2 6" id="KW-0812">Transmembrane</keyword>
<feature type="transmembrane region" description="Helical" evidence="6">
    <location>
        <begin position="358"/>
        <end position="379"/>
    </location>
</feature>
<feature type="compositionally biased region" description="Low complexity" evidence="5">
    <location>
        <begin position="238"/>
        <end position="249"/>
    </location>
</feature>
<evidence type="ECO:0000256" key="1">
    <source>
        <dbReference type="ARBA" id="ARBA00004141"/>
    </source>
</evidence>
<gene>
    <name evidence="7" type="ORF">IV203_019996</name>
</gene>
<dbReference type="GO" id="GO:0005385">
    <property type="term" value="F:zinc ion transmembrane transporter activity"/>
    <property type="evidence" value="ECO:0007669"/>
    <property type="project" value="TreeGrafter"/>
</dbReference>
<reference evidence="7" key="2">
    <citation type="submission" date="2021-04" db="EMBL/GenBank/DDBJ databases">
        <authorList>
            <person name="Podell S."/>
        </authorList>
    </citation>
    <scope>NUCLEOTIDE SEQUENCE</scope>
    <source>
        <strain evidence="7">Hildebrandi</strain>
    </source>
</reference>
<dbReference type="GO" id="GO:0016020">
    <property type="term" value="C:membrane"/>
    <property type="evidence" value="ECO:0007669"/>
    <property type="project" value="UniProtKB-SubCell"/>
</dbReference>
<dbReference type="Pfam" id="PF02535">
    <property type="entry name" value="Zip"/>
    <property type="match status" value="1"/>
</dbReference>
<evidence type="ECO:0000256" key="4">
    <source>
        <dbReference type="ARBA" id="ARBA00023136"/>
    </source>
</evidence>
<feature type="region of interest" description="Disordered" evidence="5">
    <location>
        <begin position="174"/>
        <end position="255"/>
    </location>
</feature>
<feature type="transmembrane region" description="Helical" evidence="6">
    <location>
        <begin position="391"/>
        <end position="408"/>
    </location>
</feature>
<dbReference type="Proteomes" id="UP000693970">
    <property type="component" value="Unassembled WGS sequence"/>
</dbReference>
<feature type="transmembrane region" description="Helical" evidence="6">
    <location>
        <begin position="93"/>
        <end position="115"/>
    </location>
</feature>
<dbReference type="OrthoDB" id="262547at2759"/>
<sequence length="462" mass="50032">MAAAAAVVTTVAPSTVNDDWVFPLLLSCMAGASTCVGAAVVFCFSSQQIKQSMSFSLSLAASVMITVSVISIGPECLHGILTVTNGDSMLHSVNVWLLLERLLAFGAGCGGYFLLSKLLGTIPDPEQLFLFGNSSNNKNTEESNTVIMNVVKYDDHYEDGEHQQNEEHAALLLQQQQQPQRPRRGSHDSYSSTESLGLELEMGDSRDNLDDGDSTTAQAGKLSRKQTPNHRLRRKNLTTQTTGGSSTGNSRKDMRRLTLSSSVDSFDSDQADRQNELPYDKDAIAKQMQKQRSWRVAMLLFFSLLAHNFPEGLCVAASAKESPQLGITVAIGIFIHNVPEGIAISVPCIAARPESPWFAFWLASISGLAEPIGAVVALSVLQTTKLELENVLASVAGIMCMVAVMELYPEAIRQLSSAEESGQISDTNKKPKGSRTPSYRSIVWGTLAGMAMMIATEWYLIA</sequence>
<feature type="transmembrane region" description="Helical" evidence="6">
    <location>
        <begin position="55"/>
        <end position="73"/>
    </location>
</feature>
<evidence type="ECO:0000256" key="2">
    <source>
        <dbReference type="ARBA" id="ARBA00022692"/>
    </source>
</evidence>
<dbReference type="InterPro" id="IPR003689">
    <property type="entry name" value="ZIP"/>
</dbReference>
<dbReference type="EMBL" id="JAGRRH010000004">
    <property type="protein sequence ID" value="KAG7371426.1"/>
    <property type="molecule type" value="Genomic_DNA"/>
</dbReference>
<evidence type="ECO:0000256" key="3">
    <source>
        <dbReference type="ARBA" id="ARBA00022989"/>
    </source>
</evidence>
<comment type="subcellular location">
    <subcellularLocation>
        <location evidence="1">Membrane</location>
        <topology evidence="1">Multi-pass membrane protein</topology>
    </subcellularLocation>
</comment>
<feature type="transmembrane region" description="Helical" evidence="6">
    <location>
        <begin position="20"/>
        <end position="43"/>
    </location>
</feature>
<organism evidence="7 8">
    <name type="scientific">Nitzschia inconspicua</name>
    <dbReference type="NCBI Taxonomy" id="303405"/>
    <lineage>
        <taxon>Eukaryota</taxon>
        <taxon>Sar</taxon>
        <taxon>Stramenopiles</taxon>
        <taxon>Ochrophyta</taxon>
        <taxon>Bacillariophyta</taxon>
        <taxon>Bacillariophyceae</taxon>
        <taxon>Bacillariophycidae</taxon>
        <taxon>Bacillariales</taxon>
        <taxon>Bacillariaceae</taxon>
        <taxon>Nitzschia</taxon>
    </lineage>
</organism>
<proteinExistence type="predicted"/>
<feature type="transmembrane region" description="Helical" evidence="6">
    <location>
        <begin position="442"/>
        <end position="461"/>
    </location>
</feature>